<dbReference type="Proteomes" id="UP000627838">
    <property type="component" value="Unassembled WGS sequence"/>
</dbReference>
<evidence type="ECO:0000256" key="1">
    <source>
        <dbReference type="SAM" id="Phobius"/>
    </source>
</evidence>
<protein>
    <submittedName>
        <fullName evidence="2">Uncharacterized protein</fullName>
    </submittedName>
</protein>
<keyword evidence="1" id="KW-0812">Transmembrane</keyword>
<name>A0ABR9JST8_9ACTN</name>
<proteinExistence type="predicted"/>
<accession>A0ABR9JST8</accession>
<evidence type="ECO:0000313" key="2">
    <source>
        <dbReference type="EMBL" id="MBE1533416.1"/>
    </source>
</evidence>
<comment type="caution">
    <text evidence="2">The sequence shown here is derived from an EMBL/GenBank/DDBJ whole genome shotgun (WGS) entry which is preliminary data.</text>
</comment>
<gene>
    <name evidence="2" type="ORF">H4W34_003249</name>
</gene>
<sequence>MGGAVGGMVNASVLVGVLGLVAVAAVLLVVRLGRLR</sequence>
<dbReference type="EMBL" id="JADBDZ010000001">
    <property type="protein sequence ID" value="MBE1533416.1"/>
    <property type="molecule type" value="Genomic_DNA"/>
</dbReference>
<keyword evidence="3" id="KW-1185">Reference proteome</keyword>
<evidence type="ECO:0000313" key="3">
    <source>
        <dbReference type="Proteomes" id="UP000627838"/>
    </source>
</evidence>
<keyword evidence="1" id="KW-0472">Membrane</keyword>
<feature type="transmembrane region" description="Helical" evidence="1">
    <location>
        <begin position="12"/>
        <end position="30"/>
    </location>
</feature>
<organism evidence="2 3">
    <name type="scientific">Actinomadura algeriensis</name>
    <dbReference type="NCBI Taxonomy" id="1679523"/>
    <lineage>
        <taxon>Bacteria</taxon>
        <taxon>Bacillati</taxon>
        <taxon>Actinomycetota</taxon>
        <taxon>Actinomycetes</taxon>
        <taxon>Streptosporangiales</taxon>
        <taxon>Thermomonosporaceae</taxon>
        <taxon>Actinomadura</taxon>
    </lineage>
</organism>
<keyword evidence="1" id="KW-1133">Transmembrane helix</keyword>
<reference evidence="2 3" key="1">
    <citation type="submission" date="2020-10" db="EMBL/GenBank/DDBJ databases">
        <title>Sequencing the genomes of 1000 actinobacteria strains.</title>
        <authorList>
            <person name="Klenk H.-P."/>
        </authorList>
    </citation>
    <scope>NUCLEOTIDE SEQUENCE [LARGE SCALE GENOMIC DNA]</scope>
    <source>
        <strain evidence="2 3">DSM 46744</strain>
    </source>
</reference>